<accession>C7PVF7</accession>
<keyword evidence="2" id="KW-1185">Reference proteome</keyword>
<dbReference type="EMBL" id="CP001700">
    <property type="protein sequence ID" value="ACU69313.1"/>
    <property type="molecule type" value="Genomic_DNA"/>
</dbReference>
<sequence length="90" mass="9395">MAQVRLPRQRSSETVSVRVGGYAGRVTVVRPDDRPPQVLLMAGGHGSTVAGFADAIGTAISLGLANGAGFDDYRVALELVGLSADQLERE</sequence>
<dbReference type="InParanoid" id="C7PVF7"/>
<protein>
    <submittedName>
        <fullName evidence="1">Uncharacterized protein</fullName>
    </submittedName>
</protein>
<dbReference type="RefSeq" id="WP_012784608.1">
    <property type="nucleotide sequence ID" value="NC_013131.1"/>
</dbReference>
<dbReference type="Proteomes" id="UP000000851">
    <property type="component" value="Chromosome"/>
</dbReference>
<organism evidence="1 2">
    <name type="scientific">Catenulispora acidiphila (strain DSM 44928 / JCM 14897 / NBRC 102108 / NRRL B-24433 / ID139908)</name>
    <dbReference type="NCBI Taxonomy" id="479433"/>
    <lineage>
        <taxon>Bacteria</taxon>
        <taxon>Bacillati</taxon>
        <taxon>Actinomycetota</taxon>
        <taxon>Actinomycetes</taxon>
        <taxon>Catenulisporales</taxon>
        <taxon>Catenulisporaceae</taxon>
        <taxon>Catenulispora</taxon>
    </lineage>
</organism>
<proteinExistence type="predicted"/>
<reference evidence="1 2" key="1">
    <citation type="journal article" date="2009" name="Stand. Genomic Sci.">
        <title>Complete genome sequence of Catenulispora acidiphila type strain (ID 139908).</title>
        <authorList>
            <person name="Copeland A."/>
            <person name="Lapidus A."/>
            <person name="Glavina Del Rio T."/>
            <person name="Nolan M."/>
            <person name="Lucas S."/>
            <person name="Chen F."/>
            <person name="Tice H."/>
            <person name="Cheng J.F."/>
            <person name="Bruce D."/>
            <person name="Goodwin L."/>
            <person name="Pitluck S."/>
            <person name="Mikhailova N."/>
            <person name="Pati A."/>
            <person name="Ivanova N."/>
            <person name="Mavromatis K."/>
            <person name="Chen A."/>
            <person name="Palaniappan K."/>
            <person name="Chain P."/>
            <person name="Land M."/>
            <person name="Hauser L."/>
            <person name="Chang Y.J."/>
            <person name="Jeffries C.D."/>
            <person name="Chertkov O."/>
            <person name="Brettin T."/>
            <person name="Detter J.C."/>
            <person name="Han C."/>
            <person name="Ali Z."/>
            <person name="Tindall B.J."/>
            <person name="Goker M."/>
            <person name="Bristow J."/>
            <person name="Eisen J.A."/>
            <person name="Markowitz V."/>
            <person name="Hugenholtz P."/>
            <person name="Kyrpides N.C."/>
            <person name="Klenk H.P."/>
        </authorList>
    </citation>
    <scope>NUCLEOTIDE SEQUENCE [LARGE SCALE GENOMIC DNA]</scope>
    <source>
        <strain evidence="2">DSM 44928 / JCM 14897 / NBRC 102108 / NRRL B-24433 / ID139908</strain>
    </source>
</reference>
<dbReference type="OrthoDB" id="9762933at2"/>
<dbReference type="KEGG" id="cai:Caci_0360"/>
<evidence type="ECO:0000313" key="2">
    <source>
        <dbReference type="Proteomes" id="UP000000851"/>
    </source>
</evidence>
<dbReference type="HOGENOM" id="CLU_2435451_0_0_11"/>
<dbReference type="STRING" id="479433.Caci_0360"/>
<name>C7PVF7_CATAD</name>
<gene>
    <name evidence="1" type="ordered locus">Caci_0360</name>
</gene>
<dbReference type="AlphaFoldDB" id="C7PVF7"/>
<evidence type="ECO:0000313" key="1">
    <source>
        <dbReference type="EMBL" id="ACU69313.1"/>
    </source>
</evidence>